<protein>
    <submittedName>
        <fullName evidence="1">Uncharacterized protein</fullName>
    </submittedName>
</protein>
<proteinExistence type="predicted"/>
<sequence>MIEYKMFSLALHNAVYWQNRCVELMELIEMFCLDAEQAAHNIKEGT</sequence>
<dbReference type="EMBL" id="LR798396">
    <property type="protein sequence ID" value="CAB5228927.1"/>
    <property type="molecule type" value="Genomic_DNA"/>
</dbReference>
<reference evidence="1" key="1">
    <citation type="submission" date="2020-05" db="EMBL/GenBank/DDBJ databases">
        <authorList>
            <person name="Chiriac C."/>
            <person name="Salcher M."/>
            <person name="Ghai R."/>
            <person name="Kavagutti S V."/>
        </authorList>
    </citation>
    <scope>NUCLEOTIDE SEQUENCE</scope>
</reference>
<gene>
    <name evidence="1" type="ORF">UFOVP1544_54</name>
</gene>
<accession>A0A6J7XCW6</accession>
<organism evidence="1">
    <name type="scientific">uncultured Caudovirales phage</name>
    <dbReference type="NCBI Taxonomy" id="2100421"/>
    <lineage>
        <taxon>Viruses</taxon>
        <taxon>Duplodnaviria</taxon>
        <taxon>Heunggongvirae</taxon>
        <taxon>Uroviricota</taxon>
        <taxon>Caudoviricetes</taxon>
        <taxon>Peduoviridae</taxon>
        <taxon>Maltschvirus</taxon>
        <taxon>Maltschvirus maltsch</taxon>
    </lineage>
</organism>
<name>A0A6J7XCW6_9CAUD</name>
<evidence type="ECO:0000313" key="1">
    <source>
        <dbReference type="EMBL" id="CAB5228927.1"/>
    </source>
</evidence>